<name>A0A437LXU8_9SPHN</name>
<dbReference type="OrthoDB" id="7587616at2"/>
<sequence>MKLMRQRLYLFSVALGLFGLVSGCGGGGGAMSGKPEDWAADACKTFPADVAGKVAGVSVKKAESAGQTGNERTLVSNCTYSSADDRTSFAVLLRQAKSDGESVDDQITGLKSQPDMTGPSEDVNMPKGRAIWAPKLRTLSYVPAVGRMIVVTPPGAIAFGSDAGPSSDLKAKAIAIASAIEG</sequence>
<keyword evidence="3" id="KW-1185">Reference proteome</keyword>
<comment type="caution">
    <text evidence="2">The sequence shown here is derived from an EMBL/GenBank/DDBJ whole genome shotgun (WGS) entry which is preliminary data.</text>
</comment>
<gene>
    <name evidence="2" type="ORF">EOD43_18310</name>
</gene>
<accession>A0A437LXU8</accession>
<evidence type="ECO:0000313" key="3">
    <source>
        <dbReference type="Proteomes" id="UP000282971"/>
    </source>
</evidence>
<evidence type="ECO:0000256" key="1">
    <source>
        <dbReference type="SAM" id="MobiDB-lite"/>
    </source>
</evidence>
<evidence type="ECO:0008006" key="4">
    <source>
        <dbReference type="Google" id="ProtNLM"/>
    </source>
</evidence>
<dbReference type="RefSeq" id="WP_127745501.1">
    <property type="nucleotide sequence ID" value="NZ_SACN01000003.1"/>
</dbReference>
<protein>
    <recommendedName>
        <fullName evidence="4">DUF3558 domain-containing protein</fullName>
    </recommendedName>
</protein>
<organism evidence="2 3">
    <name type="scientific">Sphingomonas crocodyli</name>
    <dbReference type="NCBI Taxonomy" id="1979270"/>
    <lineage>
        <taxon>Bacteria</taxon>
        <taxon>Pseudomonadati</taxon>
        <taxon>Pseudomonadota</taxon>
        <taxon>Alphaproteobacteria</taxon>
        <taxon>Sphingomonadales</taxon>
        <taxon>Sphingomonadaceae</taxon>
        <taxon>Sphingomonas</taxon>
    </lineage>
</organism>
<proteinExistence type="predicted"/>
<dbReference type="EMBL" id="SACN01000003">
    <property type="protein sequence ID" value="RVT90248.1"/>
    <property type="molecule type" value="Genomic_DNA"/>
</dbReference>
<dbReference type="AlphaFoldDB" id="A0A437LXU8"/>
<evidence type="ECO:0000313" key="2">
    <source>
        <dbReference type="EMBL" id="RVT90248.1"/>
    </source>
</evidence>
<dbReference type="Proteomes" id="UP000282971">
    <property type="component" value="Unassembled WGS sequence"/>
</dbReference>
<dbReference type="PROSITE" id="PS51257">
    <property type="entry name" value="PROKAR_LIPOPROTEIN"/>
    <property type="match status" value="1"/>
</dbReference>
<feature type="region of interest" description="Disordered" evidence="1">
    <location>
        <begin position="103"/>
        <end position="126"/>
    </location>
</feature>
<reference evidence="2 3" key="1">
    <citation type="submission" date="2019-01" db="EMBL/GenBank/DDBJ databases">
        <authorList>
            <person name="Chen W.-M."/>
        </authorList>
    </citation>
    <scope>NUCLEOTIDE SEQUENCE [LARGE SCALE GENOMIC DNA]</scope>
    <source>
        <strain evidence="2 3">CCP-7</strain>
    </source>
</reference>